<evidence type="ECO:0000313" key="2">
    <source>
        <dbReference type="EnsemblMetazoa" id="CLYHEMP014818.1"/>
    </source>
</evidence>
<reference evidence="2" key="1">
    <citation type="submission" date="2021-01" db="UniProtKB">
        <authorList>
            <consortium name="EnsemblMetazoa"/>
        </authorList>
    </citation>
    <scope>IDENTIFICATION</scope>
</reference>
<feature type="region of interest" description="Disordered" evidence="1">
    <location>
        <begin position="431"/>
        <end position="454"/>
    </location>
</feature>
<feature type="compositionally biased region" description="Polar residues" evidence="1">
    <location>
        <begin position="1962"/>
        <end position="1982"/>
    </location>
</feature>
<feature type="region of interest" description="Disordered" evidence="1">
    <location>
        <begin position="2710"/>
        <end position="2729"/>
    </location>
</feature>
<sequence length="2844" mass="317013">MEEQMILNRLNELMTTFPTFADSGAGSSSPISDHDDMEESDIRTGSSSPMSDNELYDFATGPVDHSPARDCLSTLEKDTVQTAEDFNSIGSSSPTTAVANALPSTSVFKDLKDAENPFLQNNQALFFESKDDYKNVSVIGEKVPLLDENVSVLDDDVSVLDEDVSIHDEDVSILDDNVSILDENVSILDEDVSVLDEEVSKITSTMSKQQSIEKEKIGELETLHCGKLHGDKLASKTSLDSSVREQELSDEIFSDQNLSNGMVHGEEMTILSGLSSNQKLSTSMVHDEEITDLGKESSNQKLSTSTEPHEELNISIDEDSDIDEDEPFDFDFQCDTNSRKVNPVLSLIQRLQAQVTPQPSAPNLPNTKVESVVKTPVNFITSLRENPSPQVTSSEEKQDISQLLSQLVHDVELLVSMQDLADQTERIYQLNKADSRNKQTSVLQDHESEKNTSSKMLRTFSSEEIKTTKTNGNTTVQVHNIRDFSQGLGIQEVVDPAEYADESFNSDSEDMISYHDVLDIASAVNNPTPSNAMHHGKIDYNARLKALEHDDEDYADDEDSDDEVVIIVDREAPGKMVTTKHSEVFSMSGIQKSNQSVKPAVESLNVERQASRETVAIKQNDVTSVTEIQKSENSTTIETTSLKSERKTPGKTMDKPGKIITTTTKQSEGIPTPEATNVVMISKIDRKTPEEIIVKKQNDVYPTAETESSDHVENTMGEISKDGEDVSFVKRKTHLTTNGNVVSSPSMELESESDEKKLGEDLVIKRLNISANDEDLVVESRQERKVESHPVAVAVGNELLSLVNQSGVGHSDSWNGKSLEELMFDEEDVGISTVESSGNRELATFGNVKNQICGGSSKMKDCMPIETIDRLKEEERSLCSSEELIEFRPDHVPPTVTKESPEAFLADQPPILIDCSPIKRQRTISLLSDDAENNNVPDNVKLVEEPPPMLLREVPPMLTKQTEVIALNHEACFVPEEPHSLLREVPPELPKVSKKEISTANILSASACLNPPVLLREVPPEIDAISSSKAVQPSIAEQPPSVIGESLDFVESLPASVINQFSKWKKTDQAHSLSTNTSRFNFVPRDTSNLTKNRGPLKTGHFEKGEPETKSESSIHRKKPSRKELVKSLSIKETCISQSLASPDYGALKNFIEENFTDNDPEEMNMNVLDQTQGLSFQIDKELEHGFLKSSSEEKRLANVTAGEEISKAAKTSTTPISGDTKVHVKSSDGESQQGGSSLSSSSLSSSLKLKKKKKKPESKGSKNVTKPDNNTKDFTRSTSQHSNDDTLESLRIFARENFSDFEDDDIHEFIKPLKTKKKVTATKKSQHSKTPVTEKSQHSKSPTTEKSQQSKVPSTTEKSQHSKAPVAEMSQHSKAPATEKSQHSMAPTTKKSQHSKAPVTEKSQHSKALVAEKSQHLKAPTSEKSQHSMVPTTKKSQHSKAPVTEKSQHSKAPVAEKSQHSKAPTTEKLQHSMAPTTKKSKHPKAPVTEKSQHSKVPVAEKSQYSKATTTEKLQHSKAPVAERSQQSKVPVTEKSGHWKVPATENSQESKVPITEESTISGDDIKTFSRKFILRFVKKHLEVFAKEILEDLRKERKNTGKAKSGNEQPEAKVPFAKVKPFSNRTKEDESESVKFDSQEKPTTKDRMSKRENSSQENSTSSKCNMVAPPWKQQYQLKECSVVLERINVKEIKRSLKRKLTSKDNTPSERLLTKKLRPAHNKVVNQSDFKSAKKVQQDIDSDERKETDSQESRQRLKRLKFIDDDNVSTINTFSSMKRCDRKKQTDQTSRSEVNKKTRKRSNLLKVSELVTSRSKTEKQYSELSKKKGETSIVNFEITEKRAPCHSREVSQNLVLTKDEIQIGREVASENKSSASHIKESSVYEGSNSDQHLSSNFKGRKVTTSKTPIEHSDTETNTCEKEKGGLPTAPDNKRQRISFPSLPFIWEEELSSQPLDEESEKNIVDSQTDQNDTSTRQELLSQPTRGGDIVDSKTDQNGISTRQELLSQPTRGGDIVDSKTDQNGISTRQEQETSSSAEVLTKQHTSRSVSASNSTSYSVGDEPVNDFSSVSSSNKTSCALDGEPIISIAKPSSECIVQNTFSPPMIERGLVPLSNQIVPSKSPWKLNVDETNPNLRNETSTQNAVENQFQDINHSMVQRQRKQQYDQIPLVKDATKTKRTSTVAPTESNSSSITTKKPLSLQQKLRPTTGVAPKHVKETTSQPPPKVTTKETKRSAHNLFMEPKRLSSQMNMKPSTKTEKASRQQSADSTQFAIRRPLIMSYLENIGCQLERLEEDKFRLKTKGTEKTKPRKTLTKKKLSNDAAKIDIISKPIFKAKNKDSKLAAHKPLDFTADNALRQDCKGAQKSSFQRKHQEAESLDPRKSLHIEPSEVSKARKALFTSNNQQSTGKSNSNSEPCNSRSAISKESSKSSQPLLVTKKHDKTRKELPPFSKHVDLLEKQEESKSRKHFNTVKVRMKPGEAPCIPVEMTLAKARKSLNFVNEKKCSQNLPSRKLTDRKQINARKSLDFVTENKLSVKHPKTSNYQKSTTTTDKSSKVRKSLDFHHKNELRQASPIKSNHGKQINSEEVKSRELLSKSKSITKSSLQQIRSKSKVMLKNDLKESTTDAADTTEGSSDEEGIDVAPLSRRLFSPAKNDAKKKREDQNVFDMCEEMLTEISVNKSKSTGIPLRKKLFPPEKERINVEETKTSLKSRQALADNTPSESLSIKEPGTKTKRVGDMYKEMMAEISKDRPLNGISSKRDKVTSTVSANIVKNRTQNFKWTGSNDKERLKVTMVIDDDNAQKPGASNHHNFSNSSTVESRKRRMSELAKKILSDDRKTKLSRK</sequence>
<feature type="compositionally biased region" description="Polar residues" evidence="1">
    <location>
        <begin position="2019"/>
        <end position="2036"/>
    </location>
</feature>
<feature type="region of interest" description="Disordered" evidence="1">
    <location>
        <begin position="1209"/>
        <end position="1287"/>
    </location>
</feature>
<feature type="compositionally biased region" description="Basic and acidic residues" evidence="1">
    <location>
        <begin position="2583"/>
        <end position="2594"/>
    </location>
</feature>
<dbReference type="Proteomes" id="UP000594262">
    <property type="component" value="Unplaced"/>
</dbReference>
<feature type="compositionally biased region" description="Polar residues" evidence="1">
    <location>
        <begin position="1329"/>
        <end position="1358"/>
    </location>
</feature>
<feature type="region of interest" description="Disordered" evidence="1">
    <location>
        <begin position="2174"/>
        <end position="2231"/>
    </location>
</feature>
<feature type="region of interest" description="Disordered" evidence="1">
    <location>
        <begin position="1596"/>
        <end position="1669"/>
    </location>
</feature>
<feature type="compositionally biased region" description="Polar residues" evidence="1">
    <location>
        <begin position="2399"/>
        <end position="2417"/>
    </location>
</feature>
<feature type="compositionally biased region" description="Low complexity" evidence="1">
    <location>
        <begin position="1230"/>
        <end position="1248"/>
    </location>
</feature>
<feature type="compositionally biased region" description="Basic and acidic residues" evidence="1">
    <location>
        <begin position="2370"/>
        <end position="2387"/>
    </location>
</feature>
<feature type="region of interest" description="Disordered" evidence="1">
    <location>
        <begin position="1776"/>
        <end position="1803"/>
    </location>
</feature>
<keyword evidence="3" id="KW-1185">Reference proteome</keyword>
<feature type="region of interest" description="Disordered" evidence="1">
    <location>
        <begin position="1084"/>
        <end position="1121"/>
    </location>
</feature>
<feature type="compositionally biased region" description="Basic and acidic residues" evidence="1">
    <location>
        <begin position="1741"/>
        <end position="1752"/>
    </location>
</feature>
<feature type="region of interest" description="Disordered" evidence="1">
    <location>
        <begin position="2798"/>
        <end position="2844"/>
    </location>
</feature>
<feature type="compositionally biased region" description="Basic and acidic residues" evidence="1">
    <location>
        <begin position="2825"/>
        <end position="2844"/>
    </location>
</feature>
<feature type="compositionally biased region" description="Basic and acidic residues" evidence="1">
    <location>
        <begin position="2552"/>
        <end position="2568"/>
    </location>
</feature>
<feature type="region of interest" description="Disordered" evidence="1">
    <location>
        <begin position="21"/>
        <end position="54"/>
    </location>
</feature>
<name>A0A7M5WY29_9CNID</name>
<feature type="compositionally biased region" description="Basic and acidic residues" evidence="1">
    <location>
        <begin position="1624"/>
        <end position="1653"/>
    </location>
</feature>
<feature type="compositionally biased region" description="Low complexity" evidence="1">
    <location>
        <begin position="2418"/>
        <end position="2430"/>
    </location>
</feature>
<feature type="compositionally biased region" description="Polar residues" evidence="1">
    <location>
        <begin position="1882"/>
        <end position="1895"/>
    </location>
</feature>
<feature type="compositionally biased region" description="Polar residues" evidence="1">
    <location>
        <begin position="633"/>
        <end position="642"/>
    </location>
</feature>
<evidence type="ECO:0000256" key="1">
    <source>
        <dbReference type="SAM" id="MobiDB-lite"/>
    </source>
</evidence>
<feature type="region of interest" description="Disordered" evidence="1">
    <location>
        <begin position="1312"/>
        <end position="1561"/>
    </location>
</feature>
<dbReference type="OrthoDB" id="9948858at2759"/>
<feature type="region of interest" description="Disordered" evidence="1">
    <location>
        <begin position="291"/>
        <end position="312"/>
    </location>
</feature>
<feature type="compositionally biased region" description="Basic and acidic residues" evidence="1">
    <location>
        <begin position="643"/>
        <end position="657"/>
    </location>
</feature>
<accession>A0A7M5WY29</accession>
<feature type="compositionally biased region" description="Polar residues" evidence="1">
    <location>
        <begin position="296"/>
        <end position="306"/>
    </location>
</feature>
<proteinExistence type="predicted"/>
<feature type="region of interest" description="Disordered" evidence="1">
    <location>
        <begin position="2360"/>
        <end position="2387"/>
    </location>
</feature>
<feature type="compositionally biased region" description="Polar residues" evidence="1">
    <location>
        <begin position="2573"/>
        <end position="2582"/>
    </location>
</feature>
<feature type="compositionally biased region" description="Polar residues" evidence="1">
    <location>
        <begin position="1544"/>
        <end position="1561"/>
    </location>
</feature>
<feature type="compositionally biased region" description="Low complexity" evidence="1">
    <location>
        <begin position="2044"/>
        <end position="2056"/>
    </location>
</feature>
<feature type="compositionally biased region" description="Polar residues" evidence="1">
    <location>
        <begin position="2178"/>
        <end position="2204"/>
    </location>
</feature>
<feature type="compositionally biased region" description="Low complexity" evidence="1">
    <location>
        <begin position="2595"/>
        <end position="2604"/>
    </location>
</feature>
<evidence type="ECO:0000313" key="3">
    <source>
        <dbReference type="Proteomes" id="UP000594262"/>
    </source>
</evidence>
<feature type="region of interest" description="Disordered" evidence="1">
    <location>
        <begin position="1949"/>
        <end position="2074"/>
    </location>
</feature>
<feature type="region of interest" description="Disordered" evidence="1">
    <location>
        <begin position="2245"/>
        <end position="2267"/>
    </location>
</feature>
<feature type="region of interest" description="Disordered" evidence="1">
    <location>
        <begin position="2399"/>
        <end position="2464"/>
    </location>
</feature>
<feature type="compositionally biased region" description="Polar residues" evidence="1">
    <location>
        <begin position="1503"/>
        <end position="1512"/>
    </location>
</feature>
<feature type="region of interest" description="Disordered" evidence="1">
    <location>
        <begin position="1865"/>
        <end position="1934"/>
    </location>
</feature>
<feature type="compositionally biased region" description="Polar residues" evidence="1">
    <location>
        <begin position="1654"/>
        <end position="1663"/>
    </location>
</feature>
<feature type="compositionally biased region" description="Basic and acidic residues" evidence="1">
    <location>
        <begin position="1906"/>
        <end position="1922"/>
    </location>
</feature>
<feature type="compositionally biased region" description="Polar residues" evidence="1">
    <location>
        <begin position="1993"/>
        <end position="2008"/>
    </location>
</feature>
<feature type="compositionally biased region" description="Basic and acidic residues" evidence="1">
    <location>
        <begin position="2442"/>
        <end position="2463"/>
    </location>
</feature>
<feature type="compositionally biased region" description="Polar residues" evidence="1">
    <location>
        <begin position="2064"/>
        <end position="2074"/>
    </location>
</feature>
<feature type="region of interest" description="Disordered" evidence="1">
    <location>
        <begin position="633"/>
        <end position="658"/>
    </location>
</feature>
<feature type="compositionally biased region" description="Polar residues" evidence="1">
    <location>
        <begin position="2710"/>
        <end position="2724"/>
    </location>
</feature>
<organism evidence="2 3">
    <name type="scientific">Clytia hemisphaerica</name>
    <dbReference type="NCBI Taxonomy" id="252671"/>
    <lineage>
        <taxon>Eukaryota</taxon>
        <taxon>Metazoa</taxon>
        <taxon>Cnidaria</taxon>
        <taxon>Hydrozoa</taxon>
        <taxon>Hydroidolina</taxon>
        <taxon>Leptothecata</taxon>
        <taxon>Obeliida</taxon>
        <taxon>Clytiidae</taxon>
        <taxon>Clytia</taxon>
    </lineage>
</organism>
<feature type="compositionally biased region" description="Basic residues" evidence="1">
    <location>
        <begin position="1314"/>
        <end position="1328"/>
    </location>
</feature>
<feature type="compositionally biased region" description="Polar residues" evidence="1">
    <location>
        <begin position="2808"/>
        <end position="2818"/>
    </location>
</feature>
<protein>
    <submittedName>
        <fullName evidence="2">Uncharacterized protein</fullName>
    </submittedName>
</protein>
<dbReference type="EnsemblMetazoa" id="CLYHEMT014818.1">
    <property type="protein sequence ID" value="CLYHEMP014818.1"/>
    <property type="gene ID" value="CLYHEMG014818"/>
</dbReference>
<feature type="compositionally biased region" description="Basic and acidic residues" evidence="1">
    <location>
        <begin position="1100"/>
        <end position="1115"/>
    </location>
</feature>
<feature type="region of interest" description="Disordered" evidence="1">
    <location>
        <begin position="1697"/>
        <end position="1752"/>
    </location>
</feature>
<feature type="region of interest" description="Disordered" evidence="1">
    <location>
        <begin position="2537"/>
        <end position="2658"/>
    </location>
</feature>